<dbReference type="RefSeq" id="XP_017340314.1">
    <property type="nucleotide sequence ID" value="XM_017484825.3"/>
</dbReference>
<dbReference type="PANTHER" id="PTHR12137">
    <property type="entry name" value="CARBOHYDRATE SULFOTRANSFERASE"/>
    <property type="match status" value="1"/>
</dbReference>
<dbReference type="AlphaFoldDB" id="A0A2D0SC60"/>
<evidence type="ECO:0000256" key="6">
    <source>
        <dbReference type="ARBA" id="ARBA00022989"/>
    </source>
</evidence>
<evidence type="ECO:0000256" key="2">
    <source>
        <dbReference type="ARBA" id="ARBA00006339"/>
    </source>
</evidence>
<keyword evidence="7 11" id="KW-0333">Golgi apparatus</keyword>
<dbReference type="Pfam" id="PF03567">
    <property type="entry name" value="Sulfotransfer_2"/>
    <property type="match status" value="1"/>
</dbReference>
<dbReference type="InterPro" id="IPR005331">
    <property type="entry name" value="Sulfotransferase"/>
</dbReference>
<organism evidence="13 14">
    <name type="scientific">Ictalurus punctatus</name>
    <name type="common">Channel catfish</name>
    <name type="synonym">Silurus punctatus</name>
    <dbReference type="NCBI Taxonomy" id="7998"/>
    <lineage>
        <taxon>Eukaryota</taxon>
        <taxon>Metazoa</taxon>
        <taxon>Chordata</taxon>
        <taxon>Craniata</taxon>
        <taxon>Vertebrata</taxon>
        <taxon>Euteleostomi</taxon>
        <taxon>Actinopterygii</taxon>
        <taxon>Neopterygii</taxon>
        <taxon>Teleostei</taxon>
        <taxon>Ostariophysi</taxon>
        <taxon>Siluriformes</taxon>
        <taxon>Ictaluridae</taxon>
        <taxon>Ictalurus</taxon>
    </lineage>
</organism>
<evidence type="ECO:0000256" key="5">
    <source>
        <dbReference type="ARBA" id="ARBA00022968"/>
    </source>
</evidence>
<comment type="subcellular location">
    <subcellularLocation>
        <location evidence="1 11">Golgi apparatus membrane</location>
        <topology evidence="1 11">Single-pass type II membrane protein</topology>
    </subcellularLocation>
</comment>
<evidence type="ECO:0000256" key="8">
    <source>
        <dbReference type="ARBA" id="ARBA00023136"/>
    </source>
</evidence>
<keyword evidence="4 11" id="KW-0812">Transmembrane</keyword>
<dbReference type="GO" id="GO:0008146">
    <property type="term" value="F:sulfotransferase activity"/>
    <property type="evidence" value="ECO:0007669"/>
    <property type="project" value="InterPro"/>
</dbReference>
<proteinExistence type="inferred from homology"/>
<feature type="transmembrane region" description="Helical" evidence="11">
    <location>
        <begin position="14"/>
        <end position="33"/>
    </location>
</feature>
<dbReference type="OrthoDB" id="2019940at2759"/>
<keyword evidence="9 11" id="KW-0325">Glycoprotein</keyword>
<keyword evidence="3 11" id="KW-0808">Transferase</keyword>
<evidence type="ECO:0000256" key="4">
    <source>
        <dbReference type="ARBA" id="ARBA00022692"/>
    </source>
</evidence>
<reference evidence="14" key="2">
    <citation type="submission" date="2025-08" db="UniProtKB">
        <authorList>
            <consortium name="RefSeq"/>
        </authorList>
    </citation>
    <scope>IDENTIFICATION</scope>
    <source>
        <tissue evidence="14">Blood</tissue>
    </source>
</reference>
<evidence type="ECO:0000256" key="7">
    <source>
        <dbReference type="ARBA" id="ARBA00023034"/>
    </source>
</evidence>
<keyword evidence="13" id="KW-1185">Reference proteome</keyword>
<dbReference type="GO" id="GO:0030166">
    <property type="term" value="P:proteoglycan biosynthetic process"/>
    <property type="evidence" value="ECO:0007669"/>
    <property type="project" value="TreeGrafter"/>
</dbReference>
<dbReference type="GeneID" id="108274608"/>
<evidence type="ECO:0000313" key="14">
    <source>
        <dbReference type="RefSeq" id="XP_017340314.1"/>
    </source>
</evidence>
<dbReference type="Proteomes" id="UP000221080">
    <property type="component" value="Chromosome 2"/>
</dbReference>
<dbReference type="EC" id="2.8.2.-" evidence="11"/>
<evidence type="ECO:0000313" key="13">
    <source>
        <dbReference type="Proteomes" id="UP000221080"/>
    </source>
</evidence>
<dbReference type="GO" id="GO:0000139">
    <property type="term" value="C:Golgi membrane"/>
    <property type="evidence" value="ECO:0007669"/>
    <property type="project" value="UniProtKB-SubCell"/>
</dbReference>
<dbReference type="KEGG" id="ipu:108274608"/>
<dbReference type="GO" id="GO:0016051">
    <property type="term" value="P:carbohydrate biosynthetic process"/>
    <property type="evidence" value="ECO:0007669"/>
    <property type="project" value="InterPro"/>
</dbReference>
<evidence type="ECO:0000256" key="12">
    <source>
        <dbReference type="SAM" id="MobiDB-lite"/>
    </source>
</evidence>
<sequence length="378" mass="44618">MLRLSHLPDEMGKFKYTCYLLFILSFISVLFYINRQAEDGHERYIYAKPQDSSKPEMKPRLDTEENGRCEGKIHTNPMPPKLTLRQYARKKLVYDLCSTKTILDTRSKWQTFDQIPKLELYNLLVDDRHGIIYCYVPKVACTAWKRIMIVLSESLKVHGVPYRVPADVPIEDVHGSSLQHLNEYPKVVMKQKLETYKKFIFVRDPFVRLISAYRDKLESPNQIYYERIGMDILRTFGNVSNPPASVEKAHVDGIVPSFYNFIQYILSLSAFNDTVFDEHWRQTINLCHPCLINYDFIGKMETIEEDAAQLLRILHVDNIVDFKPWVKSKTGPREIMTWFANIPLEWRRKLYKVYEEDFRLFGYENHEHLDDLNLGNIT</sequence>
<keyword evidence="8 11" id="KW-0472">Membrane</keyword>
<feature type="region of interest" description="Disordered" evidence="12">
    <location>
        <begin position="48"/>
        <end position="70"/>
    </location>
</feature>
<evidence type="ECO:0000256" key="10">
    <source>
        <dbReference type="ARBA" id="ARBA00023277"/>
    </source>
</evidence>
<keyword evidence="5 11" id="KW-0735">Signal-anchor</keyword>
<evidence type="ECO:0000256" key="9">
    <source>
        <dbReference type="ARBA" id="ARBA00023180"/>
    </source>
</evidence>
<comment type="similarity">
    <text evidence="2 11">Belongs to the sulfotransferase 2 family.</text>
</comment>
<protein>
    <recommendedName>
        <fullName evidence="11">Carbohydrate sulfotransferase</fullName>
        <ecNumber evidence="11">2.8.2.-</ecNumber>
    </recommendedName>
</protein>
<keyword evidence="10 11" id="KW-0119">Carbohydrate metabolism</keyword>
<evidence type="ECO:0000256" key="11">
    <source>
        <dbReference type="RuleBase" id="RU364020"/>
    </source>
</evidence>
<gene>
    <name evidence="14" type="primary">LOC108274608</name>
</gene>
<dbReference type="InterPro" id="IPR018011">
    <property type="entry name" value="Carb_sulfotrans_8-10"/>
</dbReference>
<name>A0A2D0SC60_ICTPU</name>
<accession>A0A2D0SC60</accession>
<keyword evidence="6 11" id="KW-1133">Transmembrane helix</keyword>
<evidence type="ECO:0000256" key="3">
    <source>
        <dbReference type="ARBA" id="ARBA00022679"/>
    </source>
</evidence>
<dbReference type="PANTHER" id="PTHR12137:SF4">
    <property type="entry name" value="CARBOHYDRATE SULFOTRANSFERASE 12"/>
    <property type="match status" value="1"/>
</dbReference>
<reference evidence="13" key="1">
    <citation type="journal article" date="2016" name="Nat. Commun.">
        <title>The channel catfish genome sequence provides insights into the evolution of scale formation in teleosts.</title>
        <authorList>
            <person name="Liu Z."/>
            <person name="Liu S."/>
            <person name="Yao J."/>
            <person name="Bao L."/>
            <person name="Zhang J."/>
            <person name="Li Y."/>
            <person name="Jiang C."/>
            <person name="Sun L."/>
            <person name="Wang R."/>
            <person name="Zhang Y."/>
            <person name="Zhou T."/>
            <person name="Zeng Q."/>
            <person name="Fu Q."/>
            <person name="Gao S."/>
            <person name="Li N."/>
            <person name="Koren S."/>
            <person name="Jiang Y."/>
            <person name="Zimin A."/>
            <person name="Xu P."/>
            <person name="Phillippy A.M."/>
            <person name="Geng X."/>
            <person name="Song L."/>
            <person name="Sun F."/>
            <person name="Li C."/>
            <person name="Wang X."/>
            <person name="Chen A."/>
            <person name="Jin Y."/>
            <person name="Yuan Z."/>
            <person name="Yang Y."/>
            <person name="Tan S."/>
            <person name="Peatman E."/>
            <person name="Lu J."/>
            <person name="Qin Z."/>
            <person name="Dunham R."/>
            <person name="Li Z."/>
            <person name="Sonstegard T."/>
            <person name="Feng J."/>
            <person name="Danzmann R.G."/>
            <person name="Schroeder S."/>
            <person name="Scheffler B."/>
            <person name="Duke M.V."/>
            <person name="Ballard L."/>
            <person name="Kucuktas H."/>
            <person name="Kaltenboeck L."/>
            <person name="Liu H."/>
            <person name="Armbruster J."/>
            <person name="Xie Y."/>
            <person name="Kirby M.L."/>
            <person name="Tian Y."/>
            <person name="Flanagan M.E."/>
            <person name="Mu W."/>
            <person name="Waldbieser G.C."/>
        </authorList>
    </citation>
    <scope>NUCLEOTIDE SEQUENCE [LARGE SCALE GENOMIC DNA]</scope>
    <source>
        <strain evidence="13">SDA103</strain>
    </source>
</reference>
<evidence type="ECO:0000256" key="1">
    <source>
        <dbReference type="ARBA" id="ARBA00004323"/>
    </source>
</evidence>